<feature type="non-terminal residue" evidence="1">
    <location>
        <position position="66"/>
    </location>
</feature>
<proteinExistence type="predicted"/>
<evidence type="ECO:0000313" key="2">
    <source>
        <dbReference type="Proteomes" id="UP000265520"/>
    </source>
</evidence>
<dbReference type="AlphaFoldDB" id="A0A392RJZ3"/>
<reference evidence="1 2" key="1">
    <citation type="journal article" date="2018" name="Front. Plant Sci.">
        <title>Red Clover (Trifolium pratense) and Zigzag Clover (T. medium) - A Picture of Genomic Similarities and Differences.</title>
        <authorList>
            <person name="Dluhosova J."/>
            <person name="Istvanek J."/>
            <person name="Nedelnik J."/>
            <person name="Repkova J."/>
        </authorList>
    </citation>
    <scope>NUCLEOTIDE SEQUENCE [LARGE SCALE GENOMIC DNA]</scope>
    <source>
        <strain evidence="2">cv. 10/8</strain>
        <tissue evidence="1">Leaf</tissue>
    </source>
</reference>
<protein>
    <submittedName>
        <fullName evidence="1">Uncharacterized protein</fullName>
    </submittedName>
</protein>
<sequence>MQDPALADERQPPRRTMRDYCKRFDAEQISLGFRPANPVNFDIDGIVLAGLRENQFDGRANRDPWD</sequence>
<evidence type="ECO:0000313" key="1">
    <source>
        <dbReference type="EMBL" id="MCI36090.1"/>
    </source>
</evidence>
<accession>A0A392RJZ3</accession>
<name>A0A392RJZ3_9FABA</name>
<dbReference type="EMBL" id="LXQA010230333">
    <property type="protein sequence ID" value="MCI36090.1"/>
    <property type="molecule type" value="Genomic_DNA"/>
</dbReference>
<keyword evidence="2" id="KW-1185">Reference proteome</keyword>
<organism evidence="1 2">
    <name type="scientific">Trifolium medium</name>
    <dbReference type="NCBI Taxonomy" id="97028"/>
    <lineage>
        <taxon>Eukaryota</taxon>
        <taxon>Viridiplantae</taxon>
        <taxon>Streptophyta</taxon>
        <taxon>Embryophyta</taxon>
        <taxon>Tracheophyta</taxon>
        <taxon>Spermatophyta</taxon>
        <taxon>Magnoliopsida</taxon>
        <taxon>eudicotyledons</taxon>
        <taxon>Gunneridae</taxon>
        <taxon>Pentapetalae</taxon>
        <taxon>rosids</taxon>
        <taxon>fabids</taxon>
        <taxon>Fabales</taxon>
        <taxon>Fabaceae</taxon>
        <taxon>Papilionoideae</taxon>
        <taxon>50 kb inversion clade</taxon>
        <taxon>NPAAA clade</taxon>
        <taxon>Hologalegina</taxon>
        <taxon>IRL clade</taxon>
        <taxon>Trifolieae</taxon>
        <taxon>Trifolium</taxon>
    </lineage>
</organism>
<dbReference type="Proteomes" id="UP000265520">
    <property type="component" value="Unassembled WGS sequence"/>
</dbReference>
<comment type="caution">
    <text evidence="1">The sequence shown here is derived from an EMBL/GenBank/DDBJ whole genome shotgun (WGS) entry which is preliminary data.</text>
</comment>